<dbReference type="PANTHER" id="PTHR33159">
    <property type="entry name" value="RPM1-INTERACTING PROTEIN 4 (RIN4) FAMILY PROTEIN"/>
    <property type="match status" value="1"/>
</dbReference>
<dbReference type="InterPro" id="IPR040387">
    <property type="entry name" value="RIN4/NOI4"/>
</dbReference>
<reference evidence="4" key="2">
    <citation type="submission" date="2025-08" db="UniProtKB">
        <authorList>
            <consortium name="RefSeq"/>
        </authorList>
    </citation>
    <scope>IDENTIFICATION</scope>
    <source>
        <tissue evidence="4">Leaf</tissue>
    </source>
</reference>
<dbReference type="OrthoDB" id="1109067at2759"/>
<organism evidence="3 4">
    <name type="scientific">Nicotiana tabacum</name>
    <name type="common">Common tobacco</name>
    <dbReference type="NCBI Taxonomy" id="4097"/>
    <lineage>
        <taxon>Eukaryota</taxon>
        <taxon>Viridiplantae</taxon>
        <taxon>Streptophyta</taxon>
        <taxon>Embryophyta</taxon>
        <taxon>Tracheophyta</taxon>
        <taxon>Spermatophyta</taxon>
        <taxon>Magnoliopsida</taxon>
        <taxon>eudicotyledons</taxon>
        <taxon>Gunneridae</taxon>
        <taxon>Pentapetalae</taxon>
        <taxon>asterids</taxon>
        <taxon>lamiids</taxon>
        <taxon>Solanales</taxon>
        <taxon>Solanaceae</taxon>
        <taxon>Nicotianoideae</taxon>
        <taxon>Nicotianeae</taxon>
        <taxon>Nicotiana</taxon>
    </lineage>
</organism>
<dbReference type="STRING" id="4097.A0A1S3ZU46"/>
<protein>
    <submittedName>
        <fullName evidence="4">RPM1-interacting protein 4</fullName>
    </submittedName>
</protein>
<feature type="region of interest" description="Disordered" evidence="1">
    <location>
        <begin position="265"/>
        <end position="298"/>
    </location>
</feature>
<accession>A0A1S3ZU46</accession>
<evidence type="ECO:0000313" key="3">
    <source>
        <dbReference type="Proteomes" id="UP000790787"/>
    </source>
</evidence>
<evidence type="ECO:0000313" key="4">
    <source>
        <dbReference type="RefSeq" id="XP_016467838.1"/>
    </source>
</evidence>
<feature type="domain" description="RIN4 pathogenic type III effector avirulence factor Avr cleavage site" evidence="2">
    <location>
        <begin position="70"/>
        <end position="98"/>
    </location>
</feature>
<feature type="region of interest" description="Disordered" evidence="1">
    <location>
        <begin position="98"/>
        <end position="178"/>
    </location>
</feature>
<dbReference type="GO" id="GO:0005886">
    <property type="term" value="C:plasma membrane"/>
    <property type="evidence" value="ECO:0000318"/>
    <property type="project" value="GO_Central"/>
</dbReference>
<evidence type="ECO:0000259" key="2">
    <source>
        <dbReference type="Pfam" id="PF05627"/>
    </source>
</evidence>
<proteinExistence type="predicted"/>
<dbReference type="Pfam" id="PF05627">
    <property type="entry name" value="AvrRpt-cleavage"/>
    <property type="match status" value="2"/>
</dbReference>
<dbReference type="KEGG" id="nta:107790422"/>
<evidence type="ECO:0000256" key="1">
    <source>
        <dbReference type="SAM" id="MobiDB-lite"/>
    </source>
</evidence>
<dbReference type="AlphaFoldDB" id="A0A1S3ZU46"/>
<dbReference type="PANTHER" id="PTHR33159:SF101">
    <property type="entry name" value="OS04G0379600 PROTEIN"/>
    <property type="match status" value="1"/>
</dbReference>
<dbReference type="RefSeq" id="XP_016467838.1">
    <property type="nucleotide sequence ID" value="XM_016612352.1"/>
</dbReference>
<reference evidence="3" key="1">
    <citation type="journal article" date="2014" name="Nat. Commun.">
        <title>The tobacco genome sequence and its comparison with those of tomato and potato.</title>
        <authorList>
            <person name="Sierro N."/>
            <person name="Battey J.N."/>
            <person name="Ouadi S."/>
            <person name="Bakaher N."/>
            <person name="Bovet L."/>
            <person name="Willig A."/>
            <person name="Goepfert S."/>
            <person name="Peitsch M.C."/>
            <person name="Ivanov N.V."/>
        </authorList>
    </citation>
    <scope>NUCLEOTIDE SEQUENCE [LARGE SCALE GENOMIC DNA]</scope>
</reference>
<sequence length="305" mass="33970">MAVESMVAKINLTFIYISLLNSSASAPSFSVSSLCLSLSLSLSFELLHSFFFLAKSEGLFQKAWSRAMARPNVPKFGNWESEDNTPYTVFFDNARKTRGGKMINPNDPQENADMFPNFAPKTQRDEPMGLEAAKQTNKRRVSKEHGDIQQRNGAGRGSNSGRPARQTAGSDHNIAKSPFHPYSQQAKISGRVAASPVLEGKNSYDSSHGTTPGRSFESARATPGRHQMKKESPDRGAVVPKFGEWNENDPQSAENYSEVFNKVRNERNERNRGSGNVLGTPVRTSYSTERHQRNEKQKSCCFPLW</sequence>
<gene>
    <name evidence="4" type="primary">LOC107790422</name>
</gene>
<dbReference type="InterPro" id="IPR008700">
    <property type="entry name" value="TypeIII_avirulence_cleave"/>
</dbReference>
<dbReference type="Proteomes" id="UP000790787">
    <property type="component" value="Chromosome 22"/>
</dbReference>
<feature type="compositionally biased region" description="Low complexity" evidence="1">
    <location>
        <begin position="151"/>
        <end position="165"/>
    </location>
</feature>
<keyword evidence="3" id="KW-1185">Reference proteome</keyword>
<dbReference type="OMA" id="HENVNRR"/>
<feature type="domain" description="RIN4 pathogenic type III effector avirulence factor Avr cleavage site" evidence="2">
    <location>
        <begin position="235"/>
        <end position="267"/>
    </location>
</feature>
<feature type="region of interest" description="Disordered" evidence="1">
    <location>
        <begin position="199"/>
        <end position="237"/>
    </location>
</feature>
<feature type="compositionally biased region" description="Polar residues" evidence="1">
    <location>
        <begin position="203"/>
        <end position="213"/>
    </location>
</feature>
<feature type="compositionally biased region" description="Basic and acidic residues" evidence="1">
    <location>
        <begin position="288"/>
        <end position="298"/>
    </location>
</feature>
<dbReference type="PaxDb" id="4097-A0A1S3ZU46"/>
<name>A0A1S3ZU46_TOBAC</name>
<dbReference type="GeneID" id="107790422"/>